<protein>
    <submittedName>
        <fullName evidence="1">Uncharacterized protein</fullName>
    </submittedName>
</protein>
<name>A0A8T2UHK8_CERRI</name>
<reference evidence="1" key="1">
    <citation type="submission" date="2021-08" db="EMBL/GenBank/DDBJ databases">
        <title>WGS assembly of Ceratopteris richardii.</title>
        <authorList>
            <person name="Marchant D.B."/>
            <person name="Chen G."/>
            <person name="Jenkins J."/>
            <person name="Shu S."/>
            <person name="Leebens-Mack J."/>
            <person name="Grimwood J."/>
            <person name="Schmutz J."/>
            <person name="Soltis P."/>
            <person name="Soltis D."/>
            <person name="Chen Z.-H."/>
        </authorList>
    </citation>
    <scope>NUCLEOTIDE SEQUENCE</scope>
    <source>
        <strain evidence="1">Whitten #5841</strain>
        <tissue evidence="1">Leaf</tissue>
    </source>
</reference>
<comment type="caution">
    <text evidence="1">The sequence shown here is derived from an EMBL/GenBank/DDBJ whole genome shotgun (WGS) entry which is preliminary data.</text>
</comment>
<evidence type="ECO:0000313" key="1">
    <source>
        <dbReference type="EMBL" id="KAH7434972.1"/>
    </source>
</evidence>
<proteinExistence type="predicted"/>
<gene>
    <name evidence="1" type="ORF">KP509_06G043100</name>
</gene>
<accession>A0A8T2UHK8</accession>
<keyword evidence="2" id="KW-1185">Reference proteome</keyword>
<sequence>MIEFYGRLSLPSTKEHSSTSVLRGSLLDVLAFSSTLRRDFDVTEQRLQESWGLLSLKSSQASFKLVITSCDASDAEHTHRFRNSTAAISLFDRYAHFHIEQVGVNLINRVF</sequence>
<evidence type="ECO:0000313" key="2">
    <source>
        <dbReference type="Proteomes" id="UP000825935"/>
    </source>
</evidence>
<organism evidence="1 2">
    <name type="scientific">Ceratopteris richardii</name>
    <name type="common">Triangle waterfern</name>
    <dbReference type="NCBI Taxonomy" id="49495"/>
    <lineage>
        <taxon>Eukaryota</taxon>
        <taxon>Viridiplantae</taxon>
        <taxon>Streptophyta</taxon>
        <taxon>Embryophyta</taxon>
        <taxon>Tracheophyta</taxon>
        <taxon>Polypodiopsida</taxon>
        <taxon>Polypodiidae</taxon>
        <taxon>Polypodiales</taxon>
        <taxon>Pteridineae</taxon>
        <taxon>Pteridaceae</taxon>
        <taxon>Parkerioideae</taxon>
        <taxon>Ceratopteris</taxon>
    </lineage>
</organism>
<dbReference type="EMBL" id="CM035411">
    <property type="protein sequence ID" value="KAH7434972.1"/>
    <property type="molecule type" value="Genomic_DNA"/>
</dbReference>
<dbReference type="AlphaFoldDB" id="A0A8T2UHK8"/>
<dbReference type="Proteomes" id="UP000825935">
    <property type="component" value="Chromosome 6"/>
</dbReference>